<dbReference type="OrthoDB" id="185175at2759"/>
<evidence type="ECO:0000259" key="4">
    <source>
        <dbReference type="Pfam" id="PF26116"/>
    </source>
</evidence>
<feature type="region of interest" description="Disordered" evidence="3">
    <location>
        <begin position="306"/>
        <end position="332"/>
    </location>
</feature>
<feature type="compositionally biased region" description="Polar residues" evidence="3">
    <location>
        <begin position="512"/>
        <end position="523"/>
    </location>
</feature>
<evidence type="ECO:0000313" key="6">
    <source>
        <dbReference type="Proteomes" id="UP000631391"/>
    </source>
</evidence>
<feature type="coiled-coil region" evidence="2">
    <location>
        <begin position="723"/>
        <end position="750"/>
    </location>
</feature>
<dbReference type="Pfam" id="PF26116">
    <property type="entry name" value="FAM13A"/>
    <property type="match status" value="1"/>
</dbReference>
<evidence type="ECO:0000256" key="1">
    <source>
        <dbReference type="ARBA" id="ARBA00007549"/>
    </source>
</evidence>
<feature type="region of interest" description="Disordered" evidence="3">
    <location>
        <begin position="510"/>
        <end position="547"/>
    </location>
</feature>
<feature type="compositionally biased region" description="Basic and acidic residues" evidence="3">
    <location>
        <begin position="525"/>
        <end position="540"/>
    </location>
</feature>
<sequence length="798" mass="91499">VPSGFEGIKEQEICNKIMTKMLENYNTLFELEGLKKDEEKPVCEDLARIILIKKTKPPTERSRQMCLLPQPGQSDGIPQVSLQLTDSGSCGKEMDLADEISFVNNDVFFSSSQEDDRPMSPFYVSAHVSQVSSNVPATGEYLEKTIRSAVEQHLFDVHGSGGQSSEDSESGTSSPSSNVSARQRRRHHKEQEEARRNRDMYEPDFFVLESIFKSTPQAVACVIFFLEVLLDISVFDLFNGLQLESVSHIYLTALIFTVLQSMESFSSSKPIDRTGPDDMEILSEESKESENGEVFFRHSQLTSSMKIQEHPSMPENKLQRNQDADEQENSFVSEVPRLDLTSLCDDNNWEEPIPALSSWQRDGLDSDEARLSPQAGRLIRQLLDEDSDPMLSPRFYAYGQSQQYLDDTEVPPSPPNSHSFMRRRSSSLGSYEDDREDLTPAQLTRRIQGLKKKIRRFEDKFEEERKYRPSHSDKAANPEVLKWTNDLAKFRKQLKESKLKISEEDLGPVVRQRSNTLPKSFGSQLEKEDDKKQDLSDKSAKPAVEVTLDSIQKKLQEKRAETNRPEDIKDMTRDQIAAEKVALQKALLYYEGIHGRPVTKNERQVMKPLYDRYRLVKQILSRANTIPIIGSPSSKRRSPLLQPIIEGETASFFKEIKEEEEGSEEDSNVKPDLTITIKTDFSVRSFLDQLEEDTDGFVSPVDDKMPSRSSQDMGLSNLHEASIPELLEQLQEVREEKKRIRKKLRDFEDNFFRQNGRNVQKEDRTPMAEEYNEYKQVKAKLRLLEVLISKRDISSKIM</sequence>
<dbReference type="InterPro" id="IPR039102">
    <property type="entry name" value="FAM13"/>
</dbReference>
<dbReference type="Proteomes" id="UP000631391">
    <property type="component" value="Unassembled WGS sequence"/>
</dbReference>
<evidence type="ECO:0000313" key="5">
    <source>
        <dbReference type="EMBL" id="NWI41103.1"/>
    </source>
</evidence>
<comment type="similarity">
    <text evidence="1">Belongs to the FAM13 family.</text>
</comment>
<dbReference type="InterPro" id="IPR059029">
    <property type="entry name" value="FAM13A_dom"/>
</dbReference>
<feature type="region of interest" description="Disordered" evidence="3">
    <location>
        <begin position="157"/>
        <end position="196"/>
    </location>
</feature>
<evidence type="ECO:0000256" key="3">
    <source>
        <dbReference type="SAM" id="MobiDB-lite"/>
    </source>
</evidence>
<feature type="domain" description="FAM13A-like" evidence="4">
    <location>
        <begin position="722"/>
        <end position="791"/>
    </location>
</feature>
<organism evidence="5 6">
    <name type="scientific">Picathartes gymnocephalus</name>
    <name type="common">White-necked rockfowl</name>
    <dbReference type="NCBI Taxonomy" id="175131"/>
    <lineage>
        <taxon>Eukaryota</taxon>
        <taxon>Metazoa</taxon>
        <taxon>Chordata</taxon>
        <taxon>Craniata</taxon>
        <taxon>Vertebrata</taxon>
        <taxon>Euteleostomi</taxon>
        <taxon>Archelosauria</taxon>
        <taxon>Archosauria</taxon>
        <taxon>Dinosauria</taxon>
        <taxon>Saurischia</taxon>
        <taxon>Theropoda</taxon>
        <taxon>Coelurosauria</taxon>
        <taxon>Aves</taxon>
        <taxon>Neognathae</taxon>
        <taxon>Neoaves</taxon>
        <taxon>Telluraves</taxon>
        <taxon>Australaves</taxon>
        <taxon>Passeriformes</taxon>
        <taxon>Picathartidae</taxon>
        <taxon>Picathartes</taxon>
    </lineage>
</organism>
<feature type="compositionally biased region" description="Low complexity" evidence="3">
    <location>
        <begin position="170"/>
        <end position="181"/>
    </location>
</feature>
<gene>
    <name evidence="5" type="primary">Fam13a_1</name>
    <name evidence="5" type="ORF">PICGYM_R13461</name>
</gene>
<dbReference type="EMBL" id="WEKY01027144">
    <property type="protein sequence ID" value="NWI41103.1"/>
    <property type="molecule type" value="Genomic_DNA"/>
</dbReference>
<feature type="non-terminal residue" evidence="5">
    <location>
        <position position="1"/>
    </location>
</feature>
<reference evidence="5" key="1">
    <citation type="submission" date="2019-10" db="EMBL/GenBank/DDBJ databases">
        <title>Bird 10,000 Genomes (B10K) Project - Family phase.</title>
        <authorList>
            <person name="Zhang G."/>
        </authorList>
    </citation>
    <scope>NUCLEOTIDE SEQUENCE</scope>
    <source>
        <strain evidence="5">B10K-DU-012-30</strain>
        <tissue evidence="5">Muscle</tissue>
    </source>
</reference>
<dbReference type="AlphaFoldDB" id="A0A851B962"/>
<dbReference type="PANTHER" id="PTHR15904:SF18">
    <property type="entry name" value="PROTEIN FAM13A"/>
    <property type="match status" value="1"/>
</dbReference>
<proteinExistence type="inferred from homology"/>
<accession>A0A851B962</accession>
<dbReference type="PANTHER" id="PTHR15904">
    <property type="entry name" value="FAM13"/>
    <property type="match status" value="1"/>
</dbReference>
<comment type="caution">
    <text evidence="5">The sequence shown here is derived from an EMBL/GenBank/DDBJ whole genome shotgun (WGS) entry which is preliminary data.</text>
</comment>
<evidence type="ECO:0000256" key="2">
    <source>
        <dbReference type="SAM" id="Coils"/>
    </source>
</evidence>
<feature type="region of interest" description="Disordered" evidence="3">
    <location>
        <begin position="407"/>
        <end position="437"/>
    </location>
</feature>
<keyword evidence="2" id="KW-0175">Coiled coil</keyword>
<feature type="non-terminal residue" evidence="5">
    <location>
        <position position="798"/>
    </location>
</feature>
<protein>
    <submittedName>
        <fullName evidence="5">FA13A protein</fullName>
    </submittedName>
</protein>
<keyword evidence="6" id="KW-1185">Reference proteome</keyword>
<name>A0A851B962_PICGY</name>